<dbReference type="Gene3D" id="1.10.10.10">
    <property type="entry name" value="Winged helix-like DNA-binding domain superfamily/Winged helix DNA-binding domain"/>
    <property type="match status" value="1"/>
</dbReference>
<dbReference type="SUPFAM" id="SSF88946">
    <property type="entry name" value="Sigma2 domain of RNA polymerase sigma factors"/>
    <property type="match status" value="1"/>
</dbReference>
<dbReference type="PANTHER" id="PTHR43133">
    <property type="entry name" value="RNA POLYMERASE ECF-TYPE SIGMA FACTO"/>
    <property type="match status" value="1"/>
</dbReference>
<evidence type="ECO:0000256" key="1">
    <source>
        <dbReference type="ARBA" id="ARBA00010641"/>
    </source>
</evidence>
<organism evidence="7 8">
    <name type="scientific">Phenylobacterium ferrooxidans</name>
    <dbReference type="NCBI Taxonomy" id="2982689"/>
    <lineage>
        <taxon>Bacteria</taxon>
        <taxon>Pseudomonadati</taxon>
        <taxon>Pseudomonadota</taxon>
        <taxon>Alphaproteobacteria</taxon>
        <taxon>Caulobacterales</taxon>
        <taxon>Caulobacteraceae</taxon>
        <taxon>Phenylobacterium</taxon>
    </lineage>
</organism>
<comment type="caution">
    <text evidence="7">The sequence shown here is derived from an EMBL/GenBank/DDBJ whole genome shotgun (WGS) entry which is preliminary data.</text>
</comment>
<keyword evidence="3" id="KW-0731">Sigma factor</keyword>
<evidence type="ECO:0000256" key="2">
    <source>
        <dbReference type="ARBA" id="ARBA00023015"/>
    </source>
</evidence>
<proteinExistence type="inferred from homology"/>
<dbReference type="InterPro" id="IPR013325">
    <property type="entry name" value="RNA_pol_sigma_r2"/>
</dbReference>
<dbReference type="PANTHER" id="PTHR43133:SF63">
    <property type="entry name" value="RNA POLYMERASE SIGMA FACTOR FECI-RELATED"/>
    <property type="match status" value="1"/>
</dbReference>
<dbReference type="SUPFAM" id="SSF88659">
    <property type="entry name" value="Sigma3 and sigma4 domains of RNA polymerase sigma factors"/>
    <property type="match status" value="1"/>
</dbReference>
<evidence type="ECO:0000313" key="8">
    <source>
        <dbReference type="Proteomes" id="UP001598130"/>
    </source>
</evidence>
<dbReference type="InterPro" id="IPR007627">
    <property type="entry name" value="RNA_pol_sigma70_r2"/>
</dbReference>
<feature type="domain" description="RNA polymerase sigma factor 70 region 4 type 2" evidence="6">
    <location>
        <begin position="123"/>
        <end position="174"/>
    </location>
</feature>
<evidence type="ECO:0000256" key="3">
    <source>
        <dbReference type="ARBA" id="ARBA00023082"/>
    </source>
</evidence>
<dbReference type="NCBIfam" id="TIGR02937">
    <property type="entry name" value="sigma70-ECF"/>
    <property type="match status" value="1"/>
</dbReference>
<name>A0ABW6CL43_9CAUL</name>
<comment type="similarity">
    <text evidence="1">Belongs to the sigma-70 factor family. ECF subfamily.</text>
</comment>
<evidence type="ECO:0000259" key="5">
    <source>
        <dbReference type="Pfam" id="PF04542"/>
    </source>
</evidence>
<dbReference type="InterPro" id="IPR014284">
    <property type="entry name" value="RNA_pol_sigma-70_dom"/>
</dbReference>
<dbReference type="InterPro" id="IPR036388">
    <property type="entry name" value="WH-like_DNA-bd_sf"/>
</dbReference>
<dbReference type="RefSeq" id="WP_377368489.1">
    <property type="nucleotide sequence ID" value="NZ_JAOTJD010000008.1"/>
</dbReference>
<protein>
    <submittedName>
        <fullName evidence="7">Sigma-70 family RNA polymerase sigma factor</fullName>
    </submittedName>
</protein>
<dbReference type="InterPro" id="IPR013324">
    <property type="entry name" value="RNA_pol_sigma_r3/r4-like"/>
</dbReference>
<feature type="domain" description="RNA polymerase sigma-70 region 2" evidence="5">
    <location>
        <begin position="26"/>
        <end position="84"/>
    </location>
</feature>
<evidence type="ECO:0000259" key="6">
    <source>
        <dbReference type="Pfam" id="PF08281"/>
    </source>
</evidence>
<sequence length="180" mass="19968">MNTSGPSRDEGQSALLRAYFEKRTNLVRFFAARTGSLEAAEDLAQDLYLKLSTREDPLETWAPVALLYRIATNLMLDRARAAQRSANRDAGWRMVARTDLGGAEIDDAPAADEVIVSRQRLSQLIDAVAELPPQMGRAFRLHKLEGLSQIQTAQVMGVSVKAVEKHVSVALRTLIRKLRP</sequence>
<dbReference type="EMBL" id="JAOTJD010000008">
    <property type="protein sequence ID" value="MFD3263509.1"/>
    <property type="molecule type" value="Genomic_DNA"/>
</dbReference>
<keyword evidence="4" id="KW-0804">Transcription</keyword>
<reference evidence="7 8" key="1">
    <citation type="submission" date="2022-09" db="EMBL/GenBank/DDBJ databases">
        <title>New species of Phenylobacterium.</title>
        <authorList>
            <person name="Mieszkin S."/>
        </authorList>
    </citation>
    <scope>NUCLEOTIDE SEQUENCE [LARGE SCALE GENOMIC DNA]</scope>
    <source>
        <strain evidence="7 8">HK31-G</strain>
    </source>
</reference>
<dbReference type="Gene3D" id="1.10.1740.10">
    <property type="match status" value="1"/>
</dbReference>
<dbReference type="InterPro" id="IPR039425">
    <property type="entry name" value="RNA_pol_sigma-70-like"/>
</dbReference>
<dbReference type="InterPro" id="IPR013249">
    <property type="entry name" value="RNA_pol_sigma70_r4_t2"/>
</dbReference>
<dbReference type="Pfam" id="PF04542">
    <property type="entry name" value="Sigma70_r2"/>
    <property type="match status" value="1"/>
</dbReference>
<keyword evidence="2" id="KW-0805">Transcription regulation</keyword>
<evidence type="ECO:0000256" key="4">
    <source>
        <dbReference type="ARBA" id="ARBA00023163"/>
    </source>
</evidence>
<dbReference type="Proteomes" id="UP001598130">
    <property type="component" value="Unassembled WGS sequence"/>
</dbReference>
<keyword evidence="8" id="KW-1185">Reference proteome</keyword>
<evidence type="ECO:0000313" key="7">
    <source>
        <dbReference type="EMBL" id="MFD3263509.1"/>
    </source>
</evidence>
<gene>
    <name evidence="7" type="ORF">OCL97_05945</name>
</gene>
<dbReference type="Pfam" id="PF08281">
    <property type="entry name" value="Sigma70_r4_2"/>
    <property type="match status" value="1"/>
</dbReference>
<accession>A0ABW6CL43</accession>